<gene>
    <name evidence="2" type="ORF">ACFFJP_15710</name>
</gene>
<name>A0ABV6BFU6_9GAMM</name>
<dbReference type="Proteomes" id="UP001589813">
    <property type="component" value="Unassembled WGS sequence"/>
</dbReference>
<dbReference type="EMBL" id="JBHLXP010000004">
    <property type="protein sequence ID" value="MFC0049745.1"/>
    <property type="molecule type" value="Genomic_DNA"/>
</dbReference>
<accession>A0ABV6BFU6</accession>
<comment type="caution">
    <text evidence="2">The sequence shown here is derived from an EMBL/GenBank/DDBJ whole genome shotgun (WGS) entry which is preliminary data.</text>
</comment>
<evidence type="ECO:0000313" key="3">
    <source>
        <dbReference type="Proteomes" id="UP001589813"/>
    </source>
</evidence>
<evidence type="ECO:0000313" key="2">
    <source>
        <dbReference type="EMBL" id="MFC0049745.1"/>
    </source>
</evidence>
<organism evidence="2 3">
    <name type="scientific">Rheinheimera tilapiae</name>
    <dbReference type="NCBI Taxonomy" id="875043"/>
    <lineage>
        <taxon>Bacteria</taxon>
        <taxon>Pseudomonadati</taxon>
        <taxon>Pseudomonadota</taxon>
        <taxon>Gammaproteobacteria</taxon>
        <taxon>Chromatiales</taxon>
        <taxon>Chromatiaceae</taxon>
        <taxon>Rheinheimera</taxon>
    </lineage>
</organism>
<keyword evidence="3" id="KW-1185">Reference proteome</keyword>
<reference evidence="2 3" key="1">
    <citation type="submission" date="2024-09" db="EMBL/GenBank/DDBJ databases">
        <authorList>
            <person name="Sun Q."/>
            <person name="Mori K."/>
        </authorList>
    </citation>
    <scope>NUCLEOTIDE SEQUENCE [LARGE SCALE GENOMIC DNA]</scope>
    <source>
        <strain evidence="2 3">KCTC 23315</strain>
    </source>
</reference>
<dbReference type="Pfam" id="PF20029">
    <property type="entry name" value="DUF6436"/>
    <property type="match status" value="1"/>
</dbReference>
<protein>
    <submittedName>
        <fullName evidence="2">DUF6436 domain-containing protein</fullName>
    </submittedName>
</protein>
<evidence type="ECO:0000259" key="1">
    <source>
        <dbReference type="Pfam" id="PF20029"/>
    </source>
</evidence>
<proteinExistence type="predicted"/>
<feature type="domain" description="DUF6436" evidence="1">
    <location>
        <begin position="52"/>
        <end position="160"/>
    </location>
</feature>
<dbReference type="RefSeq" id="WP_377246188.1">
    <property type="nucleotide sequence ID" value="NZ_JBHLXP010000004.1"/>
</dbReference>
<dbReference type="InterPro" id="IPR045494">
    <property type="entry name" value="DUF6436"/>
</dbReference>
<sequence length="164" mass="17850">MSTPAKQGLIALLLLGWAVASLGILAWFEQQHFGVFDPAGQLQQLDAGHRLPAGNVLIAVIDPDCYCARAARAHLQQLKRQQPSLQLQELTPAQWRAQGPALPATPLVLWYQQQQLRYAGPLAQGPICSSDNDLLLPLIQGRQRLAGVWLNSETVACRCPSQAG</sequence>